<dbReference type="AlphaFoldDB" id="A0A164T6H8"/>
<comment type="caution">
    <text evidence="1">The sequence shown here is derived from an EMBL/GenBank/DDBJ whole genome shotgun (WGS) entry which is preliminary data.</text>
</comment>
<accession>A0A164T6H8</accession>
<organism evidence="1">
    <name type="scientific">Daucus carota subsp. sativus</name>
    <name type="common">Carrot</name>
    <dbReference type="NCBI Taxonomy" id="79200"/>
    <lineage>
        <taxon>Eukaryota</taxon>
        <taxon>Viridiplantae</taxon>
        <taxon>Streptophyta</taxon>
        <taxon>Embryophyta</taxon>
        <taxon>Tracheophyta</taxon>
        <taxon>Spermatophyta</taxon>
        <taxon>Magnoliopsida</taxon>
        <taxon>eudicotyledons</taxon>
        <taxon>Gunneridae</taxon>
        <taxon>Pentapetalae</taxon>
        <taxon>asterids</taxon>
        <taxon>campanulids</taxon>
        <taxon>Apiales</taxon>
        <taxon>Apiaceae</taxon>
        <taxon>Apioideae</taxon>
        <taxon>Scandiceae</taxon>
        <taxon>Daucinae</taxon>
        <taxon>Daucus</taxon>
        <taxon>Daucus sect. Daucus</taxon>
    </lineage>
</organism>
<proteinExistence type="predicted"/>
<dbReference type="EMBL" id="LNRQ01000007">
    <property type="protein sequence ID" value="KZM87126.1"/>
    <property type="molecule type" value="Genomic_DNA"/>
</dbReference>
<gene>
    <name evidence="1" type="ORF">DCAR_024260</name>
</gene>
<protein>
    <submittedName>
        <fullName evidence="1">Uncharacterized protein</fullName>
    </submittedName>
</protein>
<evidence type="ECO:0000313" key="1">
    <source>
        <dbReference type="EMBL" id="KZM87126.1"/>
    </source>
</evidence>
<sequence>MEFGYPTIIYLDPDPYITCRHVTGMMKMEMKVLAFGSPCNKDDMKKLKNKILILKWESS</sequence>
<dbReference type="Gramene" id="KZM87126">
    <property type="protein sequence ID" value="KZM87126"/>
    <property type="gene ID" value="DCAR_024260"/>
</dbReference>
<name>A0A164T6H8_DAUCS</name>
<reference evidence="1" key="1">
    <citation type="journal article" date="2016" name="Nat. Genet.">
        <title>A high-quality carrot genome assembly provides new insights into carotenoid accumulation and asterid genome evolution.</title>
        <authorList>
            <person name="Iorizzo M."/>
            <person name="Ellison S."/>
            <person name="Senalik D."/>
            <person name="Zeng P."/>
            <person name="Satapoomin P."/>
            <person name="Huang J."/>
            <person name="Bowman M."/>
            <person name="Iovene M."/>
            <person name="Sanseverino W."/>
            <person name="Cavagnaro P."/>
            <person name="Yildiz M."/>
            <person name="Macko-Podgorni A."/>
            <person name="Moranska E."/>
            <person name="Grzebelus E."/>
            <person name="Grzebelus D."/>
            <person name="Ashrafi H."/>
            <person name="Zheng Z."/>
            <person name="Cheng S."/>
            <person name="Spooner D."/>
            <person name="Van Deynze A."/>
            <person name="Simon P."/>
        </authorList>
    </citation>
    <scope>NUCLEOTIDE SEQUENCE [LARGE SCALE GENOMIC DNA]</scope>
    <source>
        <tissue evidence="1">Leaf</tissue>
    </source>
</reference>